<sequence>MRNRSPVFPLRWVSILFVFLAVALTAIQLVRYSRIRANFPPGMVIAGIPVGGLNSQQAAERLLQAYTGVPVELRYRDAVIQIKPSAVGFKLDLESMIAAADLERVSQPFWIGFWDYLWNRLPVPQPVPLIATFSEERLRAFLKDEIAARYDQPPSPSLPIPGSTTFQPGQAGTVLDIDRAVVLISDALRSPSARQVNLSFSRVKPPRPSIENLKLLLEQIVEGASYTGTIEMYINDLQTGQEIHFAYDQGQLVPPGIAFTAASTMKIPIMTSVFLRQPEPLPQEISDLIALMIEYSENGPADKLMETVLDRNLGPLQVTEDMQTLGLENTFLGGYFYPGAPLLKRFQTPANQRTDVNTDPDVYNQTTPADMGMLLEDIYYCAQNGGGTFAAVFPGQMSQDECRQMIAFLSKNRNGVLIEAGLPESVQIAHKHGWIIESDNLMHTISDAGIVYSPGGNYVICIYMHDPRQLLWDPANLMVSKLSEAVYNYFNLPAQ</sequence>
<reference evidence="3 4" key="1">
    <citation type="journal article" date="2018" name="Nat. Biotechnol.">
        <title>A standardized bacterial taxonomy based on genome phylogeny substantially revises the tree of life.</title>
        <authorList>
            <person name="Parks D.H."/>
            <person name="Chuvochina M."/>
            <person name="Waite D.W."/>
            <person name="Rinke C."/>
            <person name="Skarshewski A."/>
            <person name="Chaumeil P.A."/>
            <person name="Hugenholtz P."/>
        </authorList>
    </citation>
    <scope>NUCLEOTIDE SEQUENCE [LARGE SCALE GENOMIC DNA]</scope>
    <source>
        <strain evidence="3">UBA8781</strain>
    </source>
</reference>
<comment type="caution">
    <text evidence="3">The sequence shown here is derived from an EMBL/GenBank/DDBJ whole genome shotgun (WGS) entry which is preliminary data.</text>
</comment>
<dbReference type="Proteomes" id="UP000264141">
    <property type="component" value="Unassembled WGS sequence"/>
</dbReference>
<dbReference type="OrthoDB" id="138826at2"/>
<dbReference type="RefSeq" id="WP_062193075.1">
    <property type="nucleotide sequence ID" value="NZ_DF967965.1"/>
</dbReference>
<evidence type="ECO:0000313" key="3">
    <source>
        <dbReference type="EMBL" id="HCE16575.1"/>
    </source>
</evidence>
<dbReference type="InterPro" id="IPR012338">
    <property type="entry name" value="Beta-lactam/transpept-like"/>
</dbReference>
<dbReference type="GO" id="GO:0008800">
    <property type="term" value="F:beta-lactamase activity"/>
    <property type="evidence" value="ECO:0007669"/>
    <property type="project" value="InterPro"/>
</dbReference>
<dbReference type="PANTHER" id="PTHR35333">
    <property type="entry name" value="BETA-LACTAMASE"/>
    <property type="match status" value="1"/>
</dbReference>
<accession>A0A3D1JEC9</accession>
<proteinExistence type="predicted"/>
<keyword evidence="1" id="KW-0472">Membrane</keyword>
<feature type="domain" description="Beta-lactamase class A catalytic" evidence="2">
    <location>
        <begin position="284"/>
        <end position="463"/>
    </location>
</feature>
<name>A0A3D1JEC9_9CHLR</name>
<evidence type="ECO:0000256" key="1">
    <source>
        <dbReference type="SAM" id="Phobius"/>
    </source>
</evidence>
<feature type="transmembrane region" description="Helical" evidence="1">
    <location>
        <begin position="12"/>
        <end position="30"/>
    </location>
</feature>
<dbReference type="AlphaFoldDB" id="A0A3D1JEC9"/>
<dbReference type="SUPFAM" id="SSF56601">
    <property type="entry name" value="beta-lactamase/transpeptidase-like"/>
    <property type="match status" value="1"/>
</dbReference>
<keyword evidence="1" id="KW-1133">Transmembrane helix</keyword>
<dbReference type="InterPro" id="IPR000871">
    <property type="entry name" value="Beta-lactam_class-A"/>
</dbReference>
<keyword evidence="1" id="KW-0812">Transmembrane</keyword>
<evidence type="ECO:0000259" key="2">
    <source>
        <dbReference type="Pfam" id="PF13354"/>
    </source>
</evidence>
<dbReference type="Gene3D" id="3.40.710.10">
    <property type="entry name" value="DD-peptidase/beta-lactamase superfamily"/>
    <property type="match status" value="1"/>
</dbReference>
<dbReference type="EMBL" id="DPBP01000007">
    <property type="protein sequence ID" value="HCE16575.1"/>
    <property type="molecule type" value="Genomic_DNA"/>
</dbReference>
<evidence type="ECO:0000313" key="4">
    <source>
        <dbReference type="Proteomes" id="UP000264141"/>
    </source>
</evidence>
<dbReference type="STRING" id="229919.GCA_001050195_02026"/>
<dbReference type="PANTHER" id="PTHR35333:SF3">
    <property type="entry name" value="BETA-LACTAMASE-TYPE TRANSPEPTIDASE FOLD CONTAINING PROTEIN"/>
    <property type="match status" value="1"/>
</dbReference>
<organism evidence="3 4">
    <name type="scientific">Anaerolinea thermolimosa</name>
    <dbReference type="NCBI Taxonomy" id="229919"/>
    <lineage>
        <taxon>Bacteria</taxon>
        <taxon>Bacillati</taxon>
        <taxon>Chloroflexota</taxon>
        <taxon>Anaerolineae</taxon>
        <taxon>Anaerolineales</taxon>
        <taxon>Anaerolineaceae</taxon>
        <taxon>Anaerolinea</taxon>
    </lineage>
</organism>
<protein>
    <recommendedName>
        <fullName evidence="2">Beta-lactamase class A catalytic domain-containing protein</fullName>
    </recommendedName>
</protein>
<dbReference type="Pfam" id="PF13354">
    <property type="entry name" value="Beta-lactamase2"/>
    <property type="match status" value="1"/>
</dbReference>
<dbReference type="GO" id="GO:0030655">
    <property type="term" value="P:beta-lactam antibiotic catabolic process"/>
    <property type="evidence" value="ECO:0007669"/>
    <property type="project" value="InterPro"/>
</dbReference>
<gene>
    <name evidence="3" type="ORF">DEQ80_01820</name>
</gene>
<dbReference type="GO" id="GO:0046677">
    <property type="term" value="P:response to antibiotic"/>
    <property type="evidence" value="ECO:0007669"/>
    <property type="project" value="InterPro"/>
</dbReference>
<dbReference type="InterPro" id="IPR045155">
    <property type="entry name" value="Beta-lactam_cat"/>
</dbReference>